<feature type="region of interest" description="Disordered" evidence="6">
    <location>
        <begin position="332"/>
        <end position="594"/>
    </location>
</feature>
<name>A0ABR1AAM8_HUSHU</name>
<comment type="caution">
    <text evidence="9">The sequence shown here is derived from an EMBL/GenBank/DDBJ whole genome shotgun (WGS) entry which is preliminary data.</text>
</comment>
<keyword evidence="5" id="KW-0788">Thiol protease</keyword>
<dbReference type="PROSITE" id="PS50304">
    <property type="entry name" value="TUDOR"/>
    <property type="match status" value="1"/>
</dbReference>
<keyword evidence="5" id="KW-0378">Hydrolase</keyword>
<evidence type="ECO:0000259" key="7">
    <source>
        <dbReference type="PROSITE" id="PS50304"/>
    </source>
</evidence>
<keyword evidence="4" id="KW-0833">Ubl conjugation pathway</keyword>
<evidence type="ECO:0000256" key="6">
    <source>
        <dbReference type="SAM" id="MobiDB-lite"/>
    </source>
</evidence>
<evidence type="ECO:0000313" key="9">
    <source>
        <dbReference type="EMBL" id="KAK6494134.1"/>
    </source>
</evidence>
<dbReference type="Pfam" id="PF02338">
    <property type="entry name" value="OTU"/>
    <property type="match status" value="1"/>
</dbReference>
<evidence type="ECO:0000256" key="4">
    <source>
        <dbReference type="ARBA" id="ARBA00022786"/>
    </source>
</evidence>
<dbReference type="CDD" id="cd22794">
    <property type="entry name" value="OTU_OTUD4"/>
    <property type="match status" value="1"/>
</dbReference>
<evidence type="ECO:0000256" key="5">
    <source>
        <dbReference type="ARBA" id="ARBA00022807"/>
    </source>
</evidence>
<reference evidence="9 10" key="1">
    <citation type="submission" date="2021-05" db="EMBL/GenBank/DDBJ databases">
        <authorList>
            <person name="Zahm M."/>
            <person name="Klopp C."/>
            <person name="Cabau C."/>
            <person name="Kuhl H."/>
            <person name="Suciu R."/>
            <person name="Ciorpac M."/>
            <person name="Holostenco D."/>
            <person name="Gessner J."/>
            <person name="Wuertz S."/>
            <person name="Hohne C."/>
            <person name="Stock M."/>
            <person name="Gislard M."/>
            <person name="Lluch J."/>
            <person name="Milhes M."/>
            <person name="Lampietro C."/>
            <person name="Lopez Roques C."/>
            <person name="Donnadieu C."/>
            <person name="Du K."/>
            <person name="Schartl M."/>
            <person name="Guiguen Y."/>
        </authorList>
    </citation>
    <scope>NUCLEOTIDE SEQUENCE [LARGE SCALE GENOMIC DNA]</scope>
    <source>
        <strain evidence="9">Hh-F2</strain>
        <tissue evidence="9">Blood</tissue>
    </source>
</reference>
<evidence type="ECO:0000256" key="1">
    <source>
        <dbReference type="ARBA" id="ARBA00000707"/>
    </source>
</evidence>
<dbReference type="EC" id="3.4.19.12" evidence="2"/>
<dbReference type="InterPro" id="IPR050704">
    <property type="entry name" value="Peptidase_C85-like"/>
</dbReference>
<evidence type="ECO:0000256" key="2">
    <source>
        <dbReference type="ARBA" id="ARBA00012759"/>
    </source>
</evidence>
<organism evidence="9 10">
    <name type="scientific">Huso huso</name>
    <name type="common">Beluga</name>
    <name type="synonym">Acipenser huso</name>
    <dbReference type="NCBI Taxonomy" id="61971"/>
    <lineage>
        <taxon>Eukaryota</taxon>
        <taxon>Metazoa</taxon>
        <taxon>Chordata</taxon>
        <taxon>Craniata</taxon>
        <taxon>Vertebrata</taxon>
        <taxon>Euteleostomi</taxon>
        <taxon>Actinopterygii</taxon>
        <taxon>Chondrostei</taxon>
        <taxon>Acipenseriformes</taxon>
        <taxon>Acipenseridae</taxon>
        <taxon>Huso</taxon>
    </lineage>
</organism>
<protein>
    <recommendedName>
        <fullName evidence="2">ubiquitinyl hydrolase 1</fullName>
        <ecNumber evidence="2">3.4.19.12</ecNumber>
    </recommendedName>
</protein>
<dbReference type="EMBL" id="JAHFZB010000001">
    <property type="protein sequence ID" value="KAK6494134.1"/>
    <property type="molecule type" value="Genomic_DNA"/>
</dbReference>
<feature type="compositionally biased region" description="Polar residues" evidence="6">
    <location>
        <begin position="556"/>
        <end position="575"/>
    </location>
</feature>
<dbReference type="InterPro" id="IPR038765">
    <property type="entry name" value="Papain-like_cys_pep_sf"/>
</dbReference>
<feature type="compositionally biased region" description="Polar residues" evidence="6">
    <location>
        <begin position="417"/>
        <end position="428"/>
    </location>
</feature>
<dbReference type="SUPFAM" id="SSF54001">
    <property type="entry name" value="Cysteine proteinases"/>
    <property type="match status" value="1"/>
</dbReference>
<sequence length="860" mass="94895">MDTCLQHDRVSNDCMKNEKLMDEYLRSQGLYRKEIAKDGSCLFRAVAEQILHCQNRHLEVRHSCASYLRRNRSKYEAFIEGTFEEYLKRLENPQIWVGEVEISALSLIYKHDFLIYQEPGKPPVNITENNFPDKVSLCFLNGNHYDGVYPKQFTEAAALCQSIVYELLYEKVLGVDSSKQTSSLQSCSESDQDAREECDSSDESDLDAGDAYWTEGAAESADMNTFRSRFNKQAPKDSSPASAPLSRRVLQSLDPAVYRNVEFDVWLKSKRAQQKMDYFIAAGMQYTTGDKCKVRLEPSGRFYKAYIQEVSHDDGPVVVFVEELGAKYSIPLKNLRPPSEESPASGWSTVAEKKAKRPGPVTEQNLHSDAADYRGVKQPTKATKPPPAGPPKHQQAVPTRASQHSGPAGQAPHSPAEQKQGSRTSPQTARKCDLDPGFPCTPAENRYFGLSPGERKAKEAKEQSRALFEIQHRDEQAFPALGNQNVCQTATQSSDANNPKKTQSTEKQPSRRRVESQEPREKDPKNQRVKQGLKVEQNKSQITNVGEKYQKAVSPSEPTKAQNPISTLQDFSNPGPTGPAPVAPDRSQPPISFSPPCLPADPPPYEAATCCQTGISPVPNAPTMVPSPMMSQGNVMTAPNAPLPVPLPATGQPSVPLSEVFALYQDPLYPGFPCNEKGEGVPAPLYSYCKNGDDLPNDKCILRFFFNLGLKAYSCPMWPPHSYLFPLHQAHYNACAMQPKMPGPASYATAWFPEGTAANQSVNSTPANCTMPIQDHRDPPLPAAGRVNGPCFCGEPPLPAHVSTPCMQSPLQTFDSFSRPGPSCQHAILWHFVFPNPKGISQARCPGALQAEHYCVPCTA</sequence>
<feature type="domain" description="Tudor" evidence="7">
    <location>
        <begin position="285"/>
        <end position="345"/>
    </location>
</feature>
<dbReference type="SUPFAM" id="SSF63748">
    <property type="entry name" value="Tudor/PWWP/MBT"/>
    <property type="match status" value="1"/>
</dbReference>
<feature type="region of interest" description="Disordered" evidence="6">
    <location>
        <begin position="183"/>
        <end position="207"/>
    </location>
</feature>
<dbReference type="PANTHER" id="PTHR12419:SF9">
    <property type="entry name" value="OTU DOMAIN-CONTAINING PROTEIN 4"/>
    <property type="match status" value="1"/>
</dbReference>
<evidence type="ECO:0000259" key="8">
    <source>
        <dbReference type="PROSITE" id="PS50802"/>
    </source>
</evidence>
<dbReference type="PANTHER" id="PTHR12419">
    <property type="entry name" value="OTU DOMAIN CONTAINING PROTEIN"/>
    <property type="match status" value="1"/>
</dbReference>
<evidence type="ECO:0000256" key="3">
    <source>
        <dbReference type="ARBA" id="ARBA00022670"/>
    </source>
</evidence>
<feature type="compositionally biased region" description="Basic and acidic residues" evidence="6">
    <location>
        <begin position="453"/>
        <end position="476"/>
    </location>
</feature>
<feature type="compositionally biased region" description="Basic and acidic residues" evidence="6">
    <location>
        <begin position="508"/>
        <end position="526"/>
    </location>
</feature>
<dbReference type="InterPro" id="IPR002999">
    <property type="entry name" value="Tudor"/>
</dbReference>
<keyword evidence="10" id="KW-1185">Reference proteome</keyword>
<keyword evidence="3" id="KW-0645">Protease</keyword>
<dbReference type="Proteomes" id="UP001369086">
    <property type="component" value="Unassembled WGS sequence"/>
</dbReference>
<comment type="catalytic activity">
    <reaction evidence="1">
        <text>Thiol-dependent hydrolysis of ester, thioester, amide, peptide and isopeptide bonds formed by the C-terminal Gly of ubiquitin (a 76-residue protein attached to proteins as an intracellular targeting signal).</text>
        <dbReference type="EC" id="3.4.19.12"/>
    </reaction>
</comment>
<evidence type="ECO:0000313" key="10">
    <source>
        <dbReference type="Proteomes" id="UP001369086"/>
    </source>
</evidence>
<feature type="compositionally biased region" description="Polar residues" evidence="6">
    <location>
        <begin position="482"/>
        <end position="507"/>
    </location>
</feature>
<accession>A0ABR1AAM8</accession>
<feature type="domain" description="OTU" evidence="8">
    <location>
        <begin position="30"/>
        <end position="151"/>
    </location>
</feature>
<dbReference type="InterPro" id="IPR003323">
    <property type="entry name" value="OTU_dom"/>
</dbReference>
<proteinExistence type="predicted"/>
<dbReference type="Gene3D" id="3.90.70.80">
    <property type="match status" value="1"/>
</dbReference>
<gene>
    <name evidence="9" type="ORF">HHUSO_G605</name>
</gene>
<dbReference type="PROSITE" id="PS50802">
    <property type="entry name" value="OTU"/>
    <property type="match status" value="1"/>
</dbReference>